<comment type="subcellular location">
    <subcellularLocation>
        <location evidence="1">Membrane</location>
        <topology evidence="1">Multi-pass membrane protein</topology>
    </subcellularLocation>
</comment>
<dbReference type="InterPro" id="IPR001873">
    <property type="entry name" value="ENaC"/>
</dbReference>
<keyword evidence="5 12" id="KW-0812">Transmembrane</keyword>
<keyword evidence="3 12" id="KW-0813">Transport</keyword>
<dbReference type="AlphaFoldDB" id="A0A8K0CUB1"/>
<evidence type="ECO:0000256" key="4">
    <source>
        <dbReference type="ARBA" id="ARBA00022461"/>
    </source>
</evidence>
<dbReference type="PANTHER" id="PTHR11690">
    <property type="entry name" value="AMILORIDE-SENSITIVE SODIUM CHANNEL-RELATED"/>
    <property type="match status" value="1"/>
</dbReference>
<gene>
    <name evidence="14" type="ORF">ILUMI_15661</name>
</gene>
<evidence type="ECO:0000256" key="12">
    <source>
        <dbReference type="RuleBase" id="RU000679"/>
    </source>
</evidence>
<keyword evidence="7" id="KW-0915">Sodium</keyword>
<evidence type="ECO:0000256" key="2">
    <source>
        <dbReference type="ARBA" id="ARBA00007193"/>
    </source>
</evidence>
<evidence type="ECO:0000256" key="7">
    <source>
        <dbReference type="ARBA" id="ARBA00023053"/>
    </source>
</evidence>
<protein>
    <submittedName>
        <fullName evidence="14">Uncharacterized protein</fullName>
    </submittedName>
</protein>
<proteinExistence type="inferred from homology"/>
<evidence type="ECO:0000256" key="3">
    <source>
        <dbReference type="ARBA" id="ARBA00022448"/>
    </source>
</evidence>
<evidence type="ECO:0000256" key="6">
    <source>
        <dbReference type="ARBA" id="ARBA00022989"/>
    </source>
</evidence>
<dbReference type="PRINTS" id="PR01078">
    <property type="entry name" value="AMINACHANNEL"/>
</dbReference>
<dbReference type="PANTHER" id="PTHR11690:SF288">
    <property type="entry name" value="AMILORIDE-SENSITIVE NA+ CHANNEL-RELATED"/>
    <property type="match status" value="1"/>
</dbReference>
<keyword evidence="6 13" id="KW-1133">Transmembrane helix</keyword>
<keyword evidence="15" id="KW-1185">Reference proteome</keyword>
<sequence length="413" mass="47799">MCFRERYFETFSVICDRLSLMISDKELEGKGSPLIERDRYKDLETAFPNISIDIHPVTWKGKSFFYEQLLSGTFNNWGLAYTFNMLDYSELFNKFADTELERLRNKNKTKKWTLDEGYPKNDHGDTYPRRTFVSGLTGGFSFVGVTAISDAKYSCNAPLSGYKVTLHHPCELPNMDKHFRLPLNQSVFVAVKPRMITISENLKSYKPEDRKCYLTHERELKFFKSYTQQNCEHECILNATWEHCGCLPFYMFIFEDVPLCGSAKMSCVDGIREEYISNNNDNQCNCLPSCTSLVYDVEISQSSEDFNSYLTLAAKLEGKDLNLPVDYSNLSFSLLVVYYKEMQFLRSERNELYGYVDFFSNTGGLMGLFIGFSVTSLIETIYFLTLRLGCNIKMYGKRFWSGAPELINNEEVK</sequence>
<feature type="transmembrane region" description="Helical" evidence="13">
    <location>
        <begin position="365"/>
        <end position="388"/>
    </location>
</feature>
<dbReference type="GO" id="GO:0015280">
    <property type="term" value="F:ligand-gated sodium channel activity"/>
    <property type="evidence" value="ECO:0007669"/>
    <property type="project" value="TreeGrafter"/>
</dbReference>
<accession>A0A8K0CUB1</accession>
<dbReference type="Pfam" id="PF00858">
    <property type="entry name" value="ASC"/>
    <property type="match status" value="1"/>
</dbReference>
<evidence type="ECO:0000256" key="11">
    <source>
        <dbReference type="ARBA" id="ARBA00023303"/>
    </source>
</evidence>
<evidence type="ECO:0000256" key="5">
    <source>
        <dbReference type="ARBA" id="ARBA00022692"/>
    </source>
</evidence>
<keyword evidence="8 12" id="KW-0406">Ion transport</keyword>
<keyword evidence="11 12" id="KW-0407">Ion channel</keyword>
<evidence type="ECO:0000256" key="1">
    <source>
        <dbReference type="ARBA" id="ARBA00004141"/>
    </source>
</evidence>
<comment type="similarity">
    <text evidence="2 12">Belongs to the amiloride-sensitive sodium channel (TC 1.A.6) family.</text>
</comment>
<evidence type="ECO:0000256" key="13">
    <source>
        <dbReference type="SAM" id="Phobius"/>
    </source>
</evidence>
<evidence type="ECO:0000313" key="14">
    <source>
        <dbReference type="EMBL" id="KAF2890512.1"/>
    </source>
</evidence>
<evidence type="ECO:0000313" key="15">
    <source>
        <dbReference type="Proteomes" id="UP000801492"/>
    </source>
</evidence>
<dbReference type="EMBL" id="VTPC01050900">
    <property type="protein sequence ID" value="KAF2890512.1"/>
    <property type="molecule type" value="Genomic_DNA"/>
</dbReference>
<keyword evidence="10 12" id="KW-0739">Sodium transport</keyword>
<organism evidence="14 15">
    <name type="scientific">Ignelater luminosus</name>
    <name type="common">Cucubano</name>
    <name type="synonym">Pyrophorus luminosus</name>
    <dbReference type="NCBI Taxonomy" id="2038154"/>
    <lineage>
        <taxon>Eukaryota</taxon>
        <taxon>Metazoa</taxon>
        <taxon>Ecdysozoa</taxon>
        <taxon>Arthropoda</taxon>
        <taxon>Hexapoda</taxon>
        <taxon>Insecta</taxon>
        <taxon>Pterygota</taxon>
        <taxon>Neoptera</taxon>
        <taxon>Endopterygota</taxon>
        <taxon>Coleoptera</taxon>
        <taxon>Polyphaga</taxon>
        <taxon>Elateriformia</taxon>
        <taxon>Elateroidea</taxon>
        <taxon>Elateridae</taxon>
        <taxon>Agrypninae</taxon>
        <taxon>Pyrophorini</taxon>
        <taxon>Ignelater</taxon>
    </lineage>
</organism>
<name>A0A8K0CUB1_IGNLU</name>
<dbReference type="Gene3D" id="1.10.287.770">
    <property type="entry name" value="YojJ-like"/>
    <property type="match status" value="1"/>
</dbReference>
<evidence type="ECO:0000256" key="9">
    <source>
        <dbReference type="ARBA" id="ARBA00023136"/>
    </source>
</evidence>
<keyword evidence="4 12" id="KW-0894">Sodium channel</keyword>
<dbReference type="Gene3D" id="1.10.287.820">
    <property type="entry name" value="Acid-sensing ion channel domain"/>
    <property type="match status" value="1"/>
</dbReference>
<comment type="caution">
    <text evidence="14">The sequence shown here is derived from an EMBL/GenBank/DDBJ whole genome shotgun (WGS) entry which is preliminary data.</text>
</comment>
<keyword evidence="9 13" id="KW-0472">Membrane</keyword>
<evidence type="ECO:0000256" key="8">
    <source>
        <dbReference type="ARBA" id="ARBA00023065"/>
    </source>
</evidence>
<evidence type="ECO:0000256" key="10">
    <source>
        <dbReference type="ARBA" id="ARBA00023201"/>
    </source>
</evidence>
<reference evidence="14" key="1">
    <citation type="submission" date="2019-08" db="EMBL/GenBank/DDBJ databases">
        <title>The genome of the North American firefly Photinus pyralis.</title>
        <authorList>
            <consortium name="Photinus pyralis genome working group"/>
            <person name="Fallon T.R."/>
            <person name="Sander Lower S.E."/>
            <person name="Weng J.-K."/>
        </authorList>
    </citation>
    <scope>NUCLEOTIDE SEQUENCE</scope>
    <source>
        <strain evidence="14">TRF0915ILg1</strain>
        <tissue evidence="14">Whole body</tissue>
    </source>
</reference>
<dbReference type="Proteomes" id="UP000801492">
    <property type="component" value="Unassembled WGS sequence"/>
</dbReference>
<dbReference type="OrthoDB" id="6021021at2759"/>
<dbReference type="GO" id="GO:0005886">
    <property type="term" value="C:plasma membrane"/>
    <property type="evidence" value="ECO:0007669"/>
    <property type="project" value="TreeGrafter"/>
</dbReference>